<proteinExistence type="predicted"/>
<dbReference type="InterPro" id="IPR019712">
    <property type="entry name" value="YtpB-like"/>
</dbReference>
<organism evidence="1 2">
    <name type="scientific">Pontibacillus halophilus JSM 076056 = DSM 19796</name>
    <dbReference type="NCBI Taxonomy" id="1385510"/>
    <lineage>
        <taxon>Bacteria</taxon>
        <taxon>Bacillati</taxon>
        <taxon>Bacillota</taxon>
        <taxon>Bacilli</taxon>
        <taxon>Bacillales</taxon>
        <taxon>Bacillaceae</taxon>
        <taxon>Pontibacillus</taxon>
    </lineage>
</organism>
<dbReference type="EMBL" id="AVPE01000022">
    <property type="protein sequence ID" value="KGX89502.1"/>
    <property type="molecule type" value="Genomic_DNA"/>
</dbReference>
<gene>
    <name evidence="1" type="ORF">N781_07350</name>
</gene>
<dbReference type="Proteomes" id="UP000030528">
    <property type="component" value="Unassembled WGS sequence"/>
</dbReference>
<sequence length="353" mass="41470">MVPSTSIGLMSVVYRKIFPYVNKELSYWRERAKSIPNEELRTQALHSIQDKTFHCEGGGIYALLAKKEWKEAIRFIVAYQTISDYLDNLCDRSTSMDPDDFRALHDGMLDALLLERPHTNYYRFREEQDDGGYLNELISTCQSSLRKLETYSLIQPYLRKLASKYCDLQVHKHVVQDERVPRLQQFYEEHEPSWKDLSWYEFSASTGSTLGIFCLVSYAFGHPLNEEKVEGIYRAYFPYMQGLHILLDYYIDQQEDLEEGDLNFCNYYQHEEELKSRFIYFIEKTKSGVARLPYPSFHRMVYKGLVGLYLADSKVSRIEGSPTMVKELLGVSGIRARFFYLNTKLYNRMKTGQ</sequence>
<evidence type="ECO:0000313" key="2">
    <source>
        <dbReference type="Proteomes" id="UP000030528"/>
    </source>
</evidence>
<protein>
    <recommendedName>
        <fullName evidence="3">Tetraprenyl-beta-curcumene synthase</fullName>
    </recommendedName>
</protein>
<keyword evidence="2" id="KW-1185">Reference proteome</keyword>
<dbReference type="AlphaFoldDB" id="A0A0A5I100"/>
<accession>A0A0A5I100</accession>
<name>A0A0A5I100_9BACI</name>
<reference evidence="1 2" key="1">
    <citation type="submission" date="2013-08" db="EMBL/GenBank/DDBJ databases">
        <authorList>
            <person name="Huang J."/>
            <person name="Wang G."/>
        </authorList>
    </citation>
    <scope>NUCLEOTIDE SEQUENCE [LARGE SCALE GENOMIC DNA]</scope>
    <source>
        <strain evidence="1 2">JSM 076056</strain>
    </source>
</reference>
<evidence type="ECO:0000313" key="1">
    <source>
        <dbReference type="EMBL" id="KGX89502.1"/>
    </source>
</evidence>
<evidence type="ECO:0008006" key="3">
    <source>
        <dbReference type="Google" id="ProtNLM"/>
    </source>
</evidence>
<comment type="caution">
    <text evidence="1">The sequence shown here is derived from an EMBL/GenBank/DDBJ whole genome shotgun (WGS) entry which is preliminary data.</text>
</comment>
<dbReference type="Pfam" id="PF10776">
    <property type="entry name" value="DUF2600"/>
    <property type="match status" value="1"/>
</dbReference>
<dbReference type="eggNOG" id="ENOG502Z812">
    <property type="taxonomic scope" value="Bacteria"/>
</dbReference>
<dbReference type="STRING" id="1385510.GCA_000425205_03196"/>